<name>A0A4Q1KCP1_9FLAO</name>
<gene>
    <name evidence="1" type="ORF">EQG61_07075</name>
</gene>
<protein>
    <submittedName>
        <fullName evidence="1">Galactose oxidase</fullName>
    </submittedName>
</protein>
<dbReference type="SUPFAM" id="SSF117281">
    <property type="entry name" value="Kelch motif"/>
    <property type="match status" value="2"/>
</dbReference>
<organism evidence="1 2">
    <name type="scientific">Flavobacterium stagni</name>
    <dbReference type="NCBI Taxonomy" id="2506421"/>
    <lineage>
        <taxon>Bacteria</taxon>
        <taxon>Pseudomonadati</taxon>
        <taxon>Bacteroidota</taxon>
        <taxon>Flavobacteriia</taxon>
        <taxon>Flavobacteriales</taxon>
        <taxon>Flavobacteriaceae</taxon>
        <taxon>Flavobacterium</taxon>
    </lineage>
</organism>
<dbReference type="InterPro" id="IPR015915">
    <property type="entry name" value="Kelch-typ_b-propeller"/>
</dbReference>
<dbReference type="Gene3D" id="2.120.10.80">
    <property type="entry name" value="Kelch-type beta propeller"/>
    <property type="match status" value="2"/>
</dbReference>
<reference evidence="2" key="1">
    <citation type="submission" date="2019-01" db="EMBL/GenBank/DDBJ databases">
        <title>Cytophagaceae bacterium strain CAR-16.</title>
        <authorList>
            <person name="Chen W.-M."/>
        </authorList>
    </citation>
    <scope>NUCLEOTIDE SEQUENCE [LARGE SCALE GENOMIC DNA]</scope>
    <source>
        <strain evidence="2">WWJ-16</strain>
    </source>
</reference>
<accession>A0A4Q1KCP1</accession>
<comment type="caution">
    <text evidence="1">The sequence shown here is derived from an EMBL/GenBank/DDBJ whole genome shotgun (WGS) entry which is preliminary data.</text>
</comment>
<dbReference type="RefSeq" id="WP_129461219.1">
    <property type="nucleotide sequence ID" value="NZ_SBKN01000003.1"/>
</dbReference>
<dbReference type="OrthoDB" id="103335at2"/>
<keyword evidence="2" id="KW-1185">Reference proteome</keyword>
<dbReference type="AlphaFoldDB" id="A0A4Q1KCP1"/>
<evidence type="ECO:0000313" key="1">
    <source>
        <dbReference type="EMBL" id="RXR22989.1"/>
    </source>
</evidence>
<evidence type="ECO:0000313" key="2">
    <source>
        <dbReference type="Proteomes" id="UP000289857"/>
    </source>
</evidence>
<dbReference type="Proteomes" id="UP000289857">
    <property type="component" value="Unassembled WGS sequence"/>
</dbReference>
<dbReference type="PANTHER" id="PTHR45632">
    <property type="entry name" value="LD33804P"/>
    <property type="match status" value="1"/>
</dbReference>
<proteinExistence type="predicted"/>
<dbReference type="PROSITE" id="PS51257">
    <property type="entry name" value="PROKAR_LIPOPROTEIN"/>
    <property type="match status" value="1"/>
</dbReference>
<sequence length="331" mass="36636">MIRCKKNVISLLVVGIALVGCNNDDNDDELYGNWVSRSAFDGVARTGSVGIVIDNYAFVGTGYNGDEYLNDWWIYDSENDFWEQKADFIGSKRTSASAFAINGKGYVGLGYDGTNKLKDFYEYNPETNIWIQKADFAGTARYGAVGFQVANTGYMGTGYDGNYLKDFYKYNPTTDTWTVSNGFGGNKRRNATVFTIGDKAYLGTGLNNSVAQIDFWEFDGSTEIWTQKRDINNGDDGEYNADYSIIRGNACSFSINGKGYITCGGNGTSTWEYNPSTDLWEQVTGLESSGRNDAVGLTINNRGFVLLGRNGTSYYDDVWEFLPGVTQIDND</sequence>
<dbReference type="EMBL" id="SBKN01000003">
    <property type="protein sequence ID" value="RXR22989.1"/>
    <property type="molecule type" value="Genomic_DNA"/>
</dbReference>
<dbReference type="Pfam" id="PF01344">
    <property type="entry name" value="Kelch_1"/>
    <property type="match status" value="1"/>
</dbReference>
<dbReference type="InterPro" id="IPR006652">
    <property type="entry name" value="Kelch_1"/>
</dbReference>